<dbReference type="InterPro" id="IPR029058">
    <property type="entry name" value="AB_hydrolase_fold"/>
</dbReference>
<dbReference type="OrthoDB" id="9793083at2"/>
<dbReference type="InterPro" id="IPR000639">
    <property type="entry name" value="Epox_hydrolase-like"/>
</dbReference>
<dbReference type="SUPFAM" id="SSF53474">
    <property type="entry name" value="alpha/beta-Hydrolases"/>
    <property type="match status" value="1"/>
</dbReference>
<sequence>MTGEDIFVEHDGLAFRCRLDGPKQDAPWIIFSNSMLTDVTIWDAQVAALRGRYRILRYDQRGHGKSSVPQAPCTFDQLGSDLLALMDYFGVPSCVFVGLSMGVPTGLHLVSRHPERVEKLVFLDGQSATAPGGAKTWEDRIVDARRLGMSGLADLTIARWFSPAFREAGRARKPRDAAAGMSLEGYIACARALQNFDFTDVLAGIGVPTLVMAGANDGNMPISMARLREAIPCAVMHIIPDAGHIPNYEQPETVNRHLLDFLG</sequence>
<dbReference type="PANTHER" id="PTHR43798">
    <property type="entry name" value="MONOACYLGLYCEROL LIPASE"/>
    <property type="match status" value="1"/>
</dbReference>
<evidence type="ECO:0000313" key="3">
    <source>
        <dbReference type="Proteomes" id="UP000773614"/>
    </source>
</evidence>
<evidence type="ECO:0000313" key="2">
    <source>
        <dbReference type="EMBL" id="MYZ47150.1"/>
    </source>
</evidence>
<name>A0A964WSU0_9HYPH</name>
<dbReference type="RefSeq" id="WP_161139498.1">
    <property type="nucleotide sequence ID" value="NZ_SPKJ01000010.1"/>
</dbReference>
<dbReference type="InterPro" id="IPR000073">
    <property type="entry name" value="AB_hydrolase_1"/>
</dbReference>
<dbReference type="GO" id="GO:0016020">
    <property type="term" value="C:membrane"/>
    <property type="evidence" value="ECO:0007669"/>
    <property type="project" value="TreeGrafter"/>
</dbReference>
<protein>
    <submittedName>
        <fullName evidence="2">Alpha/beta fold hydrolase</fullName>
    </submittedName>
</protein>
<dbReference type="PANTHER" id="PTHR43798:SF33">
    <property type="entry name" value="HYDROLASE, PUTATIVE (AFU_ORTHOLOGUE AFUA_2G14860)-RELATED"/>
    <property type="match status" value="1"/>
</dbReference>
<dbReference type="GO" id="GO:0016787">
    <property type="term" value="F:hydrolase activity"/>
    <property type="evidence" value="ECO:0007669"/>
    <property type="project" value="UniProtKB-KW"/>
</dbReference>
<evidence type="ECO:0000259" key="1">
    <source>
        <dbReference type="Pfam" id="PF12697"/>
    </source>
</evidence>
<dbReference type="AlphaFoldDB" id="A0A964WSU0"/>
<dbReference type="Pfam" id="PF12697">
    <property type="entry name" value="Abhydrolase_6"/>
    <property type="match status" value="1"/>
</dbReference>
<gene>
    <name evidence="2" type="ORF">E4O86_05420</name>
</gene>
<dbReference type="PRINTS" id="PR00412">
    <property type="entry name" value="EPOXHYDRLASE"/>
</dbReference>
<comment type="caution">
    <text evidence="2">The sequence shown here is derived from an EMBL/GenBank/DDBJ whole genome shotgun (WGS) entry which is preliminary data.</text>
</comment>
<dbReference type="InterPro" id="IPR050266">
    <property type="entry name" value="AB_hydrolase_sf"/>
</dbReference>
<dbReference type="Gene3D" id="3.40.50.1820">
    <property type="entry name" value="alpha/beta hydrolase"/>
    <property type="match status" value="1"/>
</dbReference>
<dbReference type="EMBL" id="SPKJ01000010">
    <property type="protein sequence ID" value="MYZ47150.1"/>
    <property type="molecule type" value="Genomic_DNA"/>
</dbReference>
<feature type="domain" description="AB hydrolase-1" evidence="1">
    <location>
        <begin position="41"/>
        <end position="255"/>
    </location>
</feature>
<keyword evidence="3" id="KW-1185">Reference proteome</keyword>
<reference evidence="2" key="1">
    <citation type="submission" date="2019-03" db="EMBL/GenBank/DDBJ databases">
        <title>Afifella sp. nov., isolated from activated sludge.</title>
        <authorList>
            <person name="Li Q."/>
            <person name="Liu Y."/>
        </authorList>
    </citation>
    <scope>NUCLEOTIDE SEQUENCE</scope>
    <source>
        <strain evidence="2">L72</strain>
    </source>
</reference>
<dbReference type="PRINTS" id="PR00111">
    <property type="entry name" value="ABHYDROLASE"/>
</dbReference>
<accession>A0A964WSU0</accession>
<dbReference type="Proteomes" id="UP000773614">
    <property type="component" value="Unassembled WGS sequence"/>
</dbReference>
<proteinExistence type="predicted"/>
<keyword evidence="2" id="KW-0378">Hydrolase</keyword>
<organism evidence="2 3">
    <name type="scientific">Propylenella binzhouense</name>
    <dbReference type="NCBI Taxonomy" id="2555902"/>
    <lineage>
        <taxon>Bacteria</taxon>
        <taxon>Pseudomonadati</taxon>
        <taxon>Pseudomonadota</taxon>
        <taxon>Alphaproteobacteria</taxon>
        <taxon>Hyphomicrobiales</taxon>
        <taxon>Propylenellaceae</taxon>
        <taxon>Propylenella</taxon>
    </lineage>
</organism>